<evidence type="ECO:0000313" key="4">
    <source>
        <dbReference type="Proteomes" id="UP000184292"/>
    </source>
</evidence>
<feature type="domain" description="Flagellar basal body rod protein N-terminal" evidence="2">
    <location>
        <begin position="19"/>
        <end position="38"/>
    </location>
</feature>
<dbReference type="Proteomes" id="UP000184292">
    <property type="component" value="Unassembled WGS sequence"/>
</dbReference>
<dbReference type="RefSeq" id="WP_073331545.1">
    <property type="nucleotide sequence ID" value="NZ_FQYO01000004.1"/>
</dbReference>
<gene>
    <name evidence="3" type="ORF">SAMN05444417_2700</name>
</gene>
<dbReference type="OrthoDB" id="9788334at2"/>
<name>A0A1M6G5S6_9RHOB</name>
<organism evidence="3 4">
    <name type="scientific">Wenxinia saemankumensis</name>
    <dbReference type="NCBI Taxonomy" id="1447782"/>
    <lineage>
        <taxon>Bacteria</taxon>
        <taxon>Pseudomonadati</taxon>
        <taxon>Pseudomonadota</taxon>
        <taxon>Alphaproteobacteria</taxon>
        <taxon>Rhodobacterales</taxon>
        <taxon>Roseobacteraceae</taxon>
        <taxon>Wenxinia</taxon>
    </lineage>
</organism>
<comment type="subcellular location">
    <subcellularLocation>
        <location evidence="1">Bacterial flagellum basal body</location>
    </subcellularLocation>
</comment>
<dbReference type="GO" id="GO:0009425">
    <property type="term" value="C:bacterial-type flagellum basal body"/>
    <property type="evidence" value="ECO:0007669"/>
    <property type="project" value="UniProtKB-SubCell"/>
</dbReference>
<dbReference type="AlphaFoldDB" id="A0A1M6G5S6"/>
<keyword evidence="3" id="KW-0966">Cell projection</keyword>
<dbReference type="EMBL" id="FQYO01000004">
    <property type="protein sequence ID" value="SHJ05312.1"/>
    <property type="molecule type" value="Genomic_DNA"/>
</dbReference>
<sequence>MYENLTLMRTATEVARHAGLRQDVVATNLANADTPGFRAMTLGSFADVVGDRPLATSRPGHLRGASEAGTLGMGRTSARAVDAGLEPAPNGNSVSVELEMVAAADVEREHNRALAIYRHAMTVLRAVTSGR</sequence>
<accession>A0A1M6G5S6</accession>
<evidence type="ECO:0000256" key="1">
    <source>
        <dbReference type="ARBA" id="ARBA00004117"/>
    </source>
</evidence>
<keyword evidence="4" id="KW-1185">Reference proteome</keyword>
<keyword evidence="3" id="KW-0969">Cilium</keyword>
<dbReference type="InterPro" id="IPR001444">
    <property type="entry name" value="Flag_bb_rod_N"/>
</dbReference>
<dbReference type="STRING" id="1447782.SAMN05444417_2700"/>
<reference evidence="3 4" key="1">
    <citation type="submission" date="2016-11" db="EMBL/GenBank/DDBJ databases">
        <authorList>
            <person name="Jaros S."/>
            <person name="Januszkiewicz K."/>
            <person name="Wedrychowicz H."/>
        </authorList>
    </citation>
    <scope>NUCLEOTIDE SEQUENCE [LARGE SCALE GENOMIC DNA]</scope>
    <source>
        <strain evidence="3 4">DSM 100565</strain>
    </source>
</reference>
<evidence type="ECO:0000313" key="3">
    <source>
        <dbReference type="EMBL" id="SHJ05312.1"/>
    </source>
</evidence>
<proteinExistence type="predicted"/>
<protein>
    <submittedName>
        <fullName evidence="3">Flagellar basal-body rod protein FlgB</fullName>
    </submittedName>
</protein>
<evidence type="ECO:0000259" key="2">
    <source>
        <dbReference type="Pfam" id="PF00460"/>
    </source>
</evidence>
<keyword evidence="3" id="KW-0282">Flagellum</keyword>
<dbReference type="Pfam" id="PF00460">
    <property type="entry name" value="Flg_bb_rod"/>
    <property type="match status" value="1"/>
</dbReference>